<gene>
    <name evidence="2" type="ORF">B5807_05911</name>
</gene>
<dbReference type="STRING" id="105696.A0A1Y2M1K7"/>
<evidence type="ECO:0000313" key="3">
    <source>
        <dbReference type="Proteomes" id="UP000193240"/>
    </source>
</evidence>
<dbReference type="Pfam" id="PF13668">
    <property type="entry name" value="Ferritin_2"/>
    <property type="match status" value="1"/>
</dbReference>
<dbReference type="Proteomes" id="UP000193240">
    <property type="component" value="Unassembled WGS sequence"/>
</dbReference>
<feature type="signal peptide" evidence="1">
    <location>
        <begin position="1"/>
        <end position="16"/>
    </location>
</feature>
<accession>A0A1Y2M1K7</accession>
<feature type="chain" id="PRO_5012192420" evidence="1">
    <location>
        <begin position="17"/>
        <end position="339"/>
    </location>
</feature>
<evidence type="ECO:0000313" key="2">
    <source>
        <dbReference type="EMBL" id="OSS49901.1"/>
    </source>
</evidence>
<reference evidence="2 3" key="1">
    <citation type="journal article" date="2017" name="Genome Announc.">
        <title>Genome sequence of the saprophytic ascomycete Epicoccum nigrum ICMP 19927 strain isolated from New Zealand.</title>
        <authorList>
            <person name="Fokin M."/>
            <person name="Fleetwood D."/>
            <person name="Weir B.S."/>
            <person name="Villas-Boas S.G."/>
        </authorList>
    </citation>
    <scope>NUCLEOTIDE SEQUENCE [LARGE SCALE GENOMIC DNA]</scope>
    <source>
        <strain evidence="2 3">ICMP 19927</strain>
    </source>
</reference>
<sequence>MLLQFLFLTAASVAIAVPARMDGPQPGQSSYYSTYRGRTDAFPANVTKAVKLRTSNGPSGADDLLFQNLLSAEWAIYSFYQQGVSRFNTSALEEPGFPNTTYGRISEIRDNEAGHLAIFQDAISHTSITPGACEYEFPYTDATSYLELGTLLEVSSMAFLTGLVLQAKSDTSKATLVAIAETESRHNTWSLMDVWHANPFAGPTDTIFPYANEILETTNLFIVPGSCPPENPPYPSPSQRLPLMNNVSNTTLEQPGSSISINFPDKDNQSKFVDGKDYFVVAFHGVANVSIPFDVNTGSAVIPEDIEPHKGIIILVIADCPGAPTLESVVAGPLILPQY</sequence>
<dbReference type="OMA" id="SAEWIIY"/>
<keyword evidence="3" id="KW-1185">Reference proteome</keyword>
<dbReference type="AlphaFoldDB" id="A0A1Y2M1K7"/>
<dbReference type="InParanoid" id="A0A1Y2M1K7"/>
<evidence type="ECO:0000256" key="1">
    <source>
        <dbReference type="SAM" id="SignalP"/>
    </source>
</evidence>
<protein>
    <submittedName>
        <fullName evidence="2">Uncharacterized protein</fullName>
    </submittedName>
</protein>
<name>A0A1Y2M1K7_EPING</name>
<dbReference type="EMBL" id="KZ107843">
    <property type="protein sequence ID" value="OSS49901.1"/>
    <property type="molecule type" value="Genomic_DNA"/>
</dbReference>
<keyword evidence="1" id="KW-0732">Signal</keyword>
<organism evidence="2 3">
    <name type="scientific">Epicoccum nigrum</name>
    <name type="common">Soil fungus</name>
    <name type="synonym">Epicoccum purpurascens</name>
    <dbReference type="NCBI Taxonomy" id="105696"/>
    <lineage>
        <taxon>Eukaryota</taxon>
        <taxon>Fungi</taxon>
        <taxon>Dikarya</taxon>
        <taxon>Ascomycota</taxon>
        <taxon>Pezizomycotina</taxon>
        <taxon>Dothideomycetes</taxon>
        <taxon>Pleosporomycetidae</taxon>
        <taxon>Pleosporales</taxon>
        <taxon>Pleosporineae</taxon>
        <taxon>Didymellaceae</taxon>
        <taxon>Epicoccum</taxon>
    </lineage>
</organism>
<proteinExistence type="predicted"/>